<name>A0ABU5IZU8_9BACI</name>
<proteinExistence type="predicted"/>
<organism evidence="1 2">
    <name type="scientific">Robertmurraya mangrovi</name>
    <dbReference type="NCBI Taxonomy" id="3098077"/>
    <lineage>
        <taxon>Bacteria</taxon>
        <taxon>Bacillati</taxon>
        <taxon>Bacillota</taxon>
        <taxon>Bacilli</taxon>
        <taxon>Bacillales</taxon>
        <taxon>Bacillaceae</taxon>
        <taxon>Robertmurraya</taxon>
    </lineage>
</organism>
<keyword evidence="2" id="KW-1185">Reference proteome</keyword>
<dbReference type="RefSeq" id="WP_322446997.1">
    <property type="nucleotide sequence ID" value="NZ_JAXOFX010000008.1"/>
</dbReference>
<gene>
    <name evidence="1" type="ORF">SM124_13225</name>
</gene>
<accession>A0ABU5IZU8</accession>
<sequence length="123" mass="13457">MHVRGCCSCDRGTPVQIGNNLVSTEFNVPCGTESQPLFESFLECPPTVTVATFTSTAEEQCDATLVIEQTDGTILEFEIIWSDYRSDTSIIVTVEDVANIRVRCEGDGLANCQGALNFFISYC</sequence>
<evidence type="ECO:0000313" key="1">
    <source>
        <dbReference type="EMBL" id="MDZ5472694.1"/>
    </source>
</evidence>
<evidence type="ECO:0000313" key="2">
    <source>
        <dbReference type="Proteomes" id="UP001290455"/>
    </source>
</evidence>
<dbReference type="Proteomes" id="UP001290455">
    <property type="component" value="Unassembled WGS sequence"/>
</dbReference>
<dbReference type="EMBL" id="JAXOFX010000008">
    <property type="protein sequence ID" value="MDZ5472694.1"/>
    <property type="molecule type" value="Genomic_DNA"/>
</dbReference>
<comment type="caution">
    <text evidence="1">The sequence shown here is derived from an EMBL/GenBank/DDBJ whole genome shotgun (WGS) entry which is preliminary data.</text>
</comment>
<protein>
    <submittedName>
        <fullName evidence="1">Uncharacterized protein</fullName>
    </submittedName>
</protein>
<reference evidence="1 2" key="1">
    <citation type="submission" date="2023-11" db="EMBL/GenBank/DDBJ databases">
        <title>Bacillus jintuensis, isolated from a mudflat on the Beibu Gulf coast.</title>
        <authorList>
            <person name="Li M."/>
        </authorList>
    </citation>
    <scope>NUCLEOTIDE SEQUENCE [LARGE SCALE GENOMIC DNA]</scope>
    <source>
        <strain evidence="1 2">31A1R</strain>
    </source>
</reference>